<proteinExistence type="predicted"/>
<dbReference type="GeneID" id="10100741"/>
<keyword evidence="2" id="KW-1185">Reference proteome</keyword>
<protein>
    <submittedName>
        <fullName evidence="1">ORFE</fullName>
    </submittedName>
</protein>
<sequence length="200" mass="22510">MNSESASSFWAPAETRYLPTSCRAWWCLATPPLPRKWARRSEYYRWLRAAVEALWSGPSERRDLLWPYAPYRQCLEAALELEGQSRAVSTVRLHRGCQLLMVRLKLLQCFLQRQNCLIHHSRYGSCTEHASSSRGGVGGERPPDGCGDGDGCYLISLCQPVFQPEDRLALHSSCCCPPGIGEPEPPGVYSRTLVELARLL</sequence>
<reference evidence="1 2" key="1">
    <citation type="journal article" date="2011" name="Virus Res.">
        <title>Genomic and phylogenetic analyses of murine adenovirus 2.</title>
        <authorList>
            <person name="Hemmi S."/>
            <person name="Vidovszky M.Z."/>
            <person name="Ruminska J."/>
            <person name="Ramelli S."/>
            <person name="Decurtins W."/>
            <person name="Greber U.F."/>
            <person name="Harrach B."/>
        </authorList>
    </citation>
    <scope>NUCLEOTIDE SEQUENCE [LARGE SCALE GENOMIC DNA]</scope>
    <source>
        <strain evidence="1">K87</strain>
    </source>
</reference>
<evidence type="ECO:0000313" key="1">
    <source>
        <dbReference type="EMBL" id="ADR77854.1"/>
    </source>
</evidence>
<evidence type="ECO:0000313" key="2">
    <source>
        <dbReference type="Proteomes" id="UP000136399"/>
    </source>
</evidence>
<organism evidence="1 2">
    <name type="scientific">Murine adenovirus 2</name>
    <dbReference type="NCBI Taxonomy" id="931972"/>
    <lineage>
        <taxon>Viruses</taxon>
        <taxon>Varidnaviria</taxon>
        <taxon>Bamfordvirae</taxon>
        <taxon>Preplasmiviricota</taxon>
        <taxon>Polisuviricotina</taxon>
        <taxon>Pharingeaviricetes</taxon>
        <taxon>Rowavirales</taxon>
        <taxon>Adenoviridae</taxon>
        <taxon>Mastadenovirus</taxon>
        <taxon>Mastadenovirus muris</taxon>
        <taxon>Murine mastadenovirus B</taxon>
    </lineage>
</organism>
<dbReference type="RefSeq" id="YP_004123758.1">
    <property type="nucleotide sequence ID" value="NC_014899.1"/>
</dbReference>
<dbReference type="Proteomes" id="UP000136399">
    <property type="component" value="Segment"/>
</dbReference>
<accession>E7CH53</accession>
<dbReference type="KEGG" id="vg:10100741"/>
<dbReference type="EMBL" id="HM049560">
    <property type="protein sequence ID" value="ADR77854.1"/>
    <property type="molecule type" value="Genomic_DNA"/>
</dbReference>
<name>E7CH53_9ADEN</name>